<evidence type="ECO:0000313" key="1">
    <source>
        <dbReference type="EMBL" id="QHT24016.1"/>
    </source>
</evidence>
<accession>A0A6C0E4F2</accession>
<protein>
    <submittedName>
        <fullName evidence="1">Uncharacterized protein</fullName>
    </submittedName>
</protein>
<name>A0A6C0E4F2_9ZZZZ</name>
<sequence length="222" mass="26354">MKINIKNNKLSLSNTNDYKVDIEFGVKEAIYIYIELVIEYCHFIKDNIKDKKCDMFIINRGLDTLTHVFKFVLFYTKNLEYVSFYTQKAFYYYVEFICQTSEMEKLFLQMTSRDAVTYVYKKTIYEINKTFVNSNIINSVSTLEKINIIDEHINLYKTIIIKILNGGSPISVFETFFEHIKNSIIVNDIKTFNIEIENLFYTIEDIPTFIDLLNVHYNNNKS</sequence>
<proteinExistence type="predicted"/>
<dbReference type="EMBL" id="MN739736">
    <property type="protein sequence ID" value="QHT24016.1"/>
    <property type="molecule type" value="Genomic_DNA"/>
</dbReference>
<reference evidence="1" key="1">
    <citation type="journal article" date="2020" name="Nature">
        <title>Giant virus diversity and host interactions through global metagenomics.</title>
        <authorList>
            <person name="Schulz F."/>
            <person name="Roux S."/>
            <person name="Paez-Espino D."/>
            <person name="Jungbluth S."/>
            <person name="Walsh D.A."/>
            <person name="Denef V.J."/>
            <person name="McMahon K.D."/>
            <person name="Konstantinidis K.T."/>
            <person name="Eloe-Fadrosh E.A."/>
            <person name="Kyrpides N.C."/>
            <person name="Woyke T."/>
        </authorList>
    </citation>
    <scope>NUCLEOTIDE SEQUENCE</scope>
    <source>
        <strain evidence="1">GVMAG-M-3300023179-132</strain>
    </source>
</reference>
<dbReference type="AlphaFoldDB" id="A0A6C0E4F2"/>
<organism evidence="1">
    <name type="scientific">viral metagenome</name>
    <dbReference type="NCBI Taxonomy" id="1070528"/>
    <lineage>
        <taxon>unclassified sequences</taxon>
        <taxon>metagenomes</taxon>
        <taxon>organismal metagenomes</taxon>
    </lineage>
</organism>